<name>A0AAY4A987_9TELE</name>
<sequence>MANVTKHIRVTEAIGEDDLPPPPPPAPGHHLEESLSNRDSSFQPVPPPKETFSTFYQQRQKSELKRLFKHIHPELRKNLDDATDDDIIETMHFAVPETAESGYQGEVQSMRWIFENWTLDNIGDPHATKKLLDEENLQGGDVRGTSSMFEHCIWDGTELTSDEHKQGLVKGDVRTATWLFETQPLDILSKSSHEEGELVEALLKEPIIKGDVTGARHLFETKPLDALGRCYSVEDQRLLRLKSELQEEKGDVKKTVKLFQADPKCALRDSSGNIHEIRNICREEIKSRNIKTARWLFETQPLDVINKNTSGIQIIRGISLEEAPKGGVDRKKWIFETQPLDAIHEGAVEEHKFQGTSMKLSDVGQKQGPFETQPLDMLNAENTPSNFGVEKEDVLGGNVKSTLWLFETQPIETLKDSFEVGNLKKVMVSSDERGEVKDKKQTFENFNLITLQADNANTVKDVEKGSVKSYKHLFETIPIDYISQTDNEHTEKFDITAGSVKGNKDLFESTPLYAIKDCSGNFHEVKNVSREEIIKGNVQNYKWMFETKPLDQFEEVNGTVEVIKGITRQEDTTADVRMAKWLFETQPLEAIHLKFNKKNSLLHQEESAKGDVKTFKWLFETQPMDILYEKSEKKQETETIPKANVKSQTWLFETQPLDNIKDKEEQCLKLCSTVQDDLTSDINVRTVKHLFETETLDRITSRLHGSEQDVRYVSQVNVQSGDVSRVKEIFETQSLDEIGCEITTVPSEDEPDKAIQTGSVHKFTWLFENQPISAINTMGSDRTKSTSVIEVGSGDVGNKKFIFETFSLDKIKDKDQLLEHQSMNVEKPISGGDVKSSTMLFESQPLYAIRDKDGEFHEVTTVKKDEVMSGDVRGARWMFETKPLDAIQADKEIYIIRAVTQEDVLKGAVKSARWKFETQPLNSFTSRDVPTVKVVEEISNVNNVQVNKKLFESEQAAHNKFVRMVSVTDVQHGDVRTSTWLFENQPIDTLKGDQQEQSDVKTVQREDKQKGDVKRCTWLFESQPLDKIKDEQQSAECTAQEERPKADVKSTTWLFETTPLDKITVDSVTETLCHLHQLKCLHSSGIIIQANGTRHVNMAKFLFVSDEGPKVEKEEVVEGQIRNIMLQLLHRPNMKHHVTVLNENEEGTVDTSFVEIPQQQSETISPQQKQSMETMFQIIESALVQNKFMESGLVMQESEGKQAEMTIYCFHHHHHTAKMDSHNIQKGDVKSTIGNLLATAQGQRDSGSCRLEENERGNVDLYRRCIEKGDLQYLKSLQTQLSEDEFISDPKEQIEVVQGDVKQAMMCLKKQKEQVERTIQDVVSGDVKNVKKMFLGVPSDVNIEHSVPKEDIICGNVSTVKQQLDDAAKQHLVVEKEEIVSGDIKATLESLERAKQQSMHVEKEVITPGTIYDLDMPTVESPADERQNFKEEIISGDVKAAKLSLEKAKNQSMRVERETVMPGKIYNLNISSHDEQSVPTVMESNTSSFSNQRITTTHHKVSDTEGGQGAHDKFEACPQSAECRISVTKVETVEARSADASLCVSPYIMPESEVQNAEEVRGDVKAAIRSLHSAAKVQRAIDKEEIVQGNIQAALQSLERSSVNVSKGDYKAAMIYRTSGQPYTEERKKMYSGSVYSQNVVVSMPPSDNKLSPSVSVTCKEEQSSTALNSAPVISDRPLESSKKFTSPKPFSLSNERQSPPPPPPPPKTCNQDQDSRPALPPKPQWSNTRSGVRAENPFISTQLCDSHPKGRISHDMKQLMRAHVVSVKPYPEKKISSTESGGDPDASAFGVSATDEPTDMLEQQKQGEATSDDSTVANSAWKVKEIVPKMAIEKNVIQKINAAEEINMYMQSYSTDGDAKQDMNTGFRLALQNFGGKKKGTVENAFMAPKKIKVVQDKEINMDLLPSSSADKENTSESCGNRDASFGSPDTHHMDVHEPEAKVVLREKKVKRETDEERLQRLSIHKEEIMRGNVKAAMEIFENLRKREELKSILCQVQEIEGETSEVDVGSLRDLYEDEPSWVADPSKEMRPGNIGSVRKANAETESLKDETESICSVDTVFEDLEKASMDIMQLKEQTLTRLVDIEEAIKKALYSVSNLKSEADIAGLSGLFNESLKTEQQTGASSNIRKISIVTSKAKTNQSKAIRPVTQHGPEPSDVQTEASLPKCKAAAPKTFPNLPSSPSFISIHSAARKSADTPKPPHPSPAKSKPKSSMASSNGHQVENGDHSSEKETVNHSFRPKVPKRKVSVLEVQTIPEPAGIVGTKMVSEKYEETDCYGNKIVTSSTSTVVTKKCHTNTSSYEVVSSPKRYESTASPLMHRSGRLLTDVATHKTDDRSKVFVTFGSPKPSQH</sequence>
<comment type="subcellular location">
    <subcellularLocation>
        <location evidence="1">Cell junction</location>
    </subcellularLocation>
</comment>
<dbReference type="InterPro" id="IPR030072">
    <property type="entry name" value="XIRP1/XIRP2"/>
</dbReference>
<feature type="repeat" description="Xin" evidence="5">
    <location>
        <begin position="465"/>
        <end position="480"/>
    </location>
</feature>
<feature type="repeat" description="Xin" evidence="5">
    <location>
        <begin position="643"/>
        <end position="658"/>
    </location>
</feature>
<feature type="region of interest" description="Disordered" evidence="6">
    <location>
        <begin position="1772"/>
        <end position="1816"/>
    </location>
</feature>
<evidence type="ECO:0000256" key="3">
    <source>
        <dbReference type="ARBA" id="ARBA00022949"/>
    </source>
</evidence>
<feature type="repeat" description="Xin" evidence="5">
    <location>
        <begin position="105"/>
        <end position="120"/>
    </location>
</feature>
<feature type="region of interest" description="Disordered" evidence="6">
    <location>
        <begin position="2141"/>
        <end position="2168"/>
    </location>
</feature>
<dbReference type="Ensembl" id="ENSDCDT00010003909.1">
    <property type="protein sequence ID" value="ENSDCDP00010003761.1"/>
    <property type="gene ID" value="ENSDCDG00010001722.1"/>
</dbReference>
<comment type="similarity">
    <text evidence="5">Belongs to the Xin family.</text>
</comment>
<feature type="compositionally biased region" description="Polar residues" evidence="6">
    <location>
        <begin position="1802"/>
        <end position="1816"/>
    </location>
</feature>
<feature type="compositionally biased region" description="Low complexity" evidence="6">
    <location>
        <begin position="1684"/>
        <end position="1694"/>
    </location>
</feature>
<feature type="region of interest" description="Disordered" evidence="6">
    <location>
        <begin position="2193"/>
        <end position="2244"/>
    </location>
</feature>
<feature type="repeat" description="Xin" evidence="5">
    <location>
        <begin position="832"/>
        <end position="847"/>
    </location>
</feature>
<evidence type="ECO:0000313" key="8">
    <source>
        <dbReference type="Proteomes" id="UP000694580"/>
    </source>
</evidence>
<feature type="repeat" description="Xin" evidence="5">
    <location>
        <begin position="397"/>
        <end position="412"/>
    </location>
</feature>
<dbReference type="GO" id="GO:0051015">
    <property type="term" value="F:actin filament binding"/>
    <property type="evidence" value="ECO:0007669"/>
    <property type="project" value="TreeGrafter"/>
</dbReference>
<feature type="repeat" description="Xin" evidence="5">
    <location>
        <begin position="907"/>
        <end position="922"/>
    </location>
</feature>
<reference evidence="7 8" key="1">
    <citation type="submission" date="2020-06" db="EMBL/GenBank/DDBJ databases">
        <authorList>
            <consortium name="Wellcome Sanger Institute Data Sharing"/>
        </authorList>
    </citation>
    <scope>NUCLEOTIDE SEQUENCE [LARGE SCALE GENOMIC DNA]</scope>
</reference>
<feature type="repeat" description="Xin" evidence="5">
    <location>
        <begin position="326"/>
        <end position="341"/>
    </location>
</feature>
<feature type="repeat" description="Xin" evidence="5">
    <location>
        <begin position="288"/>
        <end position="303"/>
    </location>
</feature>
<dbReference type="RefSeq" id="XP_028833528.1">
    <property type="nucleotide sequence ID" value="XM_028977695.1"/>
</dbReference>
<evidence type="ECO:0008006" key="9">
    <source>
        <dbReference type="Google" id="ProtNLM"/>
    </source>
</evidence>
<evidence type="ECO:0000313" key="7">
    <source>
        <dbReference type="Ensembl" id="ENSDCDP00010003761.1"/>
    </source>
</evidence>
<dbReference type="Pfam" id="PF08043">
    <property type="entry name" value="Xin"/>
    <property type="match status" value="13"/>
</dbReference>
<feature type="compositionally biased region" description="Low complexity" evidence="6">
    <location>
        <begin position="2208"/>
        <end position="2220"/>
    </location>
</feature>
<dbReference type="GeneID" id="114788794"/>
<comment type="domain">
    <text evidence="5">Xin repeats bind F-actin.</text>
</comment>
<reference evidence="7" key="2">
    <citation type="submission" date="2025-08" db="UniProtKB">
        <authorList>
            <consortium name="Ensembl"/>
        </authorList>
    </citation>
    <scope>IDENTIFICATION</scope>
</reference>
<keyword evidence="4 5" id="KW-0009">Actin-binding</keyword>
<feature type="repeat" description="Xin" evidence="5">
    <location>
        <begin position="210"/>
        <end position="225"/>
    </location>
</feature>
<dbReference type="GeneTree" id="ENSGT00530000063779"/>
<feature type="repeat" description="Xin" evidence="5">
    <location>
        <begin position="682"/>
        <end position="697"/>
    </location>
</feature>
<dbReference type="GO" id="GO:0001725">
    <property type="term" value="C:stress fiber"/>
    <property type="evidence" value="ECO:0007669"/>
    <property type="project" value="TreeGrafter"/>
</dbReference>
<feature type="repeat" description="Xin" evidence="5">
    <location>
        <begin position="610"/>
        <end position="625"/>
    </location>
</feature>
<dbReference type="GO" id="GO:0005925">
    <property type="term" value="C:focal adhesion"/>
    <property type="evidence" value="ECO:0007669"/>
    <property type="project" value="TreeGrafter"/>
</dbReference>
<feature type="region of interest" description="Disordered" evidence="6">
    <location>
        <begin position="1907"/>
        <end position="1935"/>
    </location>
</feature>
<dbReference type="PANTHER" id="PTHR22591:SF2">
    <property type="entry name" value="XIN ACTIN-BINDING REPEAT-CONTAINING PROTEIN 1"/>
    <property type="match status" value="1"/>
</dbReference>
<reference evidence="7" key="3">
    <citation type="submission" date="2025-09" db="UniProtKB">
        <authorList>
            <consortium name="Ensembl"/>
        </authorList>
    </citation>
    <scope>IDENTIFICATION</scope>
</reference>
<proteinExistence type="inferred from homology"/>
<dbReference type="GO" id="GO:0007015">
    <property type="term" value="P:actin filament organization"/>
    <property type="evidence" value="ECO:0007669"/>
    <property type="project" value="TreeGrafter"/>
</dbReference>
<feature type="compositionally biased region" description="Basic and acidic residues" evidence="6">
    <location>
        <begin position="2226"/>
        <end position="2237"/>
    </location>
</feature>
<feature type="repeat" description="Xin" evidence="5">
    <location>
        <begin position="536"/>
        <end position="551"/>
    </location>
</feature>
<feature type="repeat" description="Xin" evidence="5">
    <location>
        <begin position="973"/>
        <end position="988"/>
    </location>
</feature>
<keyword evidence="8" id="KW-1185">Reference proteome</keyword>
<feature type="repeat" description="Xin" evidence="5">
    <location>
        <begin position="171"/>
        <end position="186"/>
    </location>
</feature>
<feature type="region of interest" description="Disordered" evidence="6">
    <location>
        <begin position="1"/>
        <end position="51"/>
    </location>
</feature>
<evidence type="ECO:0000256" key="4">
    <source>
        <dbReference type="ARBA" id="ARBA00023203"/>
    </source>
</evidence>
<feature type="compositionally biased region" description="Pro residues" evidence="6">
    <location>
        <begin position="1699"/>
        <end position="1708"/>
    </location>
</feature>
<organism evidence="7 8">
    <name type="scientific">Denticeps clupeoides</name>
    <name type="common">denticle herring</name>
    <dbReference type="NCBI Taxonomy" id="299321"/>
    <lineage>
        <taxon>Eukaryota</taxon>
        <taxon>Metazoa</taxon>
        <taxon>Chordata</taxon>
        <taxon>Craniata</taxon>
        <taxon>Vertebrata</taxon>
        <taxon>Euteleostomi</taxon>
        <taxon>Actinopterygii</taxon>
        <taxon>Neopterygii</taxon>
        <taxon>Teleostei</taxon>
        <taxon>Clupei</taxon>
        <taxon>Clupeiformes</taxon>
        <taxon>Denticipitoidei</taxon>
        <taxon>Denticipitidae</taxon>
        <taxon>Denticeps</taxon>
    </lineage>
</organism>
<evidence type="ECO:0000256" key="1">
    <source>
        <dbReference type="ARBA" id="ARBA00004282"/>
    </source>
</evidence>
<keyword evidence="2" id="KW-0677">Repeat</keyword>
<dbReference type="RefSeq" id="XP_028833527.1">
    <property type="nucleotide sequence ID" value="XM_028977694.1"/>
</dbReference>
<feature type="repeat" description="Xin" evidence="5">
    <location>
        <begin position="1011"/>
        <end position="1026"/>
    </location>
</feature>
<evidence type="ECO:0000256" key="2">
    <source>
        <dbReference type="ARBA" id="ARBA00022737"/>
    </source>
</evidence>
<dbReference type="InterPro" id="IPR012510">
    <property type="entry name" value="Actin-binding_Xin_repeat"/>
</dbReference>
<dbReference type="Proteomes" id="UP000694580">
    <property type="component" value="Chromosome 4"/>
</dbReference>
<protein>
    <recommendedName>
        <fullName evidence="9">Xin actin-binding repeat-containing protein 1-like</fullName>
    </recommendedName>
</protein>
<evidence type="ECO:0000256" key="6">
    <source>
        <dbReference type="SAM" id="MobiDB-lite"/>
    </source>
</evidence>
<feature type="repeat" description="Xin" evidence="5">
    <location>
        <begin position="1046"/>
        <end position="1061"/>
    </location>
</feature>
<dbReference type="PANTHER" id="PTHR22591">
    <property type="entry name" value="XIN"/>
    <property type="match status" value="1"/>
</dbReference>
<evidence type="ECO:0000256" key="5">
    <source>
        <dbReference type="PROSITE-ProRule" id="PRU00721"/>
    </source>
</evidence>
<gene>
    <name evidence="7" type="primary">XIRP1</name>
</gene>
<dbReference type="PROSITE" id="PS51389">
    <property type="entry name" value="XIN"/>
    <property type="match status" value="20"/>
</dbReference>
<feature type="repeat" description="Xin" evidence="5">
    <location>
        <begin position="758"/>
        <end position="773"/>
    </location>
</feature>
<accession>A0AAY4A987</accession>
<keyword evidence="3" id="KW-0965">Cell junction</keyword>
<feature type="repeat" description="Xin" evidence="5">
    <location>
        <begin position="870"/>
        <end position="885"/>
    </location>
</feature>
<feature type="region of interest" description="Disordered" evidence="6">
    <location>
        <begin position="1645"/>
        <end position="1735"/>
    </location>
</feature>
<feature type="repeat" description="Xin" evidence="5">
    <location>
        <begin position="721"/>
        <end position="736"/>
    </location>
</feature>
<feature type="repeat" description="Xin" evidence="5">
    <location>
        <begin position="574"/>
        <end position="589"/>
    </location>
</feature>